<keyword evidence="9" id="KW-1185">Reference proteome</keyword>
<dbReference type="InterPro" id="IPR045239">
    <property type="entry name" value="bHLH95_bHLH"/>
</dbReference>
<feature type="domain" description="BHLH" evidence="7">
    <location>
        <begin position="377"/>
        <end position="426"/>
    </location>
</feature>
<feature type="compositionally biased region" description="Basic residues" evidence="6">
    <location>
        <begin position="38"/>
        <end position="49"/>
    </location>
</feature>
<dbReference type="InterPro" id="IPR036638">
    <property type="entry name" value="HLH_DNA-bd_sf"/>
</dbReference>
<dbReference type="AlphaFoldDB" id="A0A843V5D0"/>
<feature type="region of interest" description="Disordered" evidence="6">
    <location>
        <begin position="35"/>
        <end position="55"/>
    </location>
</feature>
<name>A0A843V5D0_COLES</name>
<dbReference type="OrthoDB" id="663846at2759"/>
<evidence type="ECO:0000256" key="1">
    <source>
        <dbReference type="ARBA" id="ARBA00004123"/>
    </source>
</evidence>
<reference evidence="8" key="1">
    <citation type="submission" date="2017-07" db="EMBL/GenBank/DDBJ databases">
        <title>Taro Niue Genome Assembly and Annotation.</title>
        <authorList>
            <person name="Atibalentja N."/>
            <person name="Keating K."/>
            <person name="Fields C.J."/>
        </authorList>
    </citation>
    <scope>NUCLEOTIDE SEQUENCE</scope>
    <source>
        <strain evidence="8">Niue_2</strain>
        <tissue evidence="8">Leaf</tissue>
    </source>
</reference>
<evidence type="ECO:0000256" key="5">
    <source>
        <dbReference type="ARBA" id="ARBA00023242"/>
    </source>
</evidence>
<dbReference type="GO" id="GO:0000978">
    <property type="term" value="F:RNA polymerase II cis-regulatory region sequence-specific DNA binding"/>
    <property type="evidence" value="ECO:0007669"/>
    <property type="project" value="TreeGrafter"/>
</dbReference>
<proteinExistence type="inferred from homology"/>
<dbReference type="InterPro" id="IPR045843">
    <property type="entry name" value="IND-like"/>
</dbReference>
<comment type="similarity">
    <text evidence="2">Belongs to the bHLH protein family.</text>
</comment>
<dbReference type="SUPFAM" id="SSF47459">
    <property type="entry name" value="HLH, helix-loop-helix DNA-binding domain"/>
    <property type="match status" value="1"/>
</dbReference>
<dbReference type="PROSITE" id="PS50888">
    <property type="entry name" value="BHLH"/>
    <property type="match status" value="1"/>
</dbReference>
<protein>
    <recommendedName>
        <fullName evidence="7">BHLH domain-containing protein</fullName>
    </recommendedName>
</protein>
<comment type="subcellular location">
    <subcellularLocation>
        <location evidence="1">Nucleus</location>
    </subcellularLocation>
</comment>
<dbReference type="CDD" id="cd11393">
    <property type="entry name" value="bHLH_AtbHLH_like"/>
    <property type="match status" value="1"/>
</dbReference>
<dbReference type="GO" id="GO:0005634">
    <property type="term" value="C:nucleus"/>
    <property type="evidence" value="ECO:0007669"/>
    <property type="project" value="UniProtKB-SubCell"/>
</dbReference>
<dbReference type="GO" id="GO:0046983">
    <property type="term" value="F:protein dimerization activity"/>
    <property type="evidence" value="ECO:0007669"/>
    <property type="project" value="InterPro"/>
</dbReference>
<feature type="region of interest" description="Disordered" evidence="6">
    <location>
        <begin position="489"/>
        <end position="510"/>
    </location>
</feature>
<dbReference type="Proteomes" id="UP000652761">
    <property type="component" value="Unassembled WGS sequence"/>
</dbReference>
<feature type="compositionally biased region" description="Low complexity" evidence="6">
    <location>
        <begin position="498"/>
        <end position="510"/>
    </location>
</feature>
<evidence type="ECO:0000256" key="3">
    <source>
        <dbReference type="ARBA" id="ARBA00023015"/>
    </source>
</evidence>
<dbReference type="PANTHER" id="PTHR16223">
    <property type="entry name" value="TRANSCRIPTION FACTOR BHLH83-RELATED"/>
    <property type="match status" value="1"/>
</dbReference>
<evidence type="ECO:0000256" key="4">
    <source>
        <dbReference type="ARBA" id="ARBA00023163"/>
    </source>
</evidence>
<comment type="caution">
    <text evidence="8">The sequence shown here is derived from an EMBL/GenBank/DDBJ whole genome shotgun (WGS) entry which is preliminary data.</text>
</comment>
<dbReference type="EMBL" id="NMUH01001017">
    <property type="protein sequence ID" value="MQL87933.1"/>
    <property type="molecule type" value="Genomic_DNA"/>
</dbReference>
<keyword evidence="4" id="KW-0804">Transcription</keyword>
<sequence length="510" mass="54491">MMAQEGSEASVVSTSSSVPNWWDVQMNSVSSSAAGWSHHMHPWQSHHHNSNSSCEEDISISTTSFTNASNHSGLSADSASATDLSGEPAENHLWNQVLLGVGNVRDLRNTHNDGENFLEVLSSKNLSTDMPEPACNYLKKLDSSWGFTTPSSLNNLEKQMGTYDGGFTQHEKLNNLSDLVNNWSIAPPAPQLGSPCISSLGTSMARYLEPNFADVKHESSTSSPYAGTGAGDVSSGVLPCFGHQMKRERLLQEFGVNSESSLLRPVSSHAGGYHIGPAVGSNKYCSSGTSVPDAPWSSTTRSFSDLVSFGDCLSKPLIDFRGSKSSVRSSDSADSRKQGHEASPLIRGSGNHPSVTSSEGKKKRSDDNSETHAKKSKQESSTTSSVKVPKVKLGEKITALQQIVAPFGKTDTASVLMETISYIRFLHEQVQRSAFFLTRSSRASSVVRAVVRDLFAGSYPNFFASTGKSSSYFIRFAASMVYAGCSPAPEAPSPPTPGAESPTSAASSCF</sequence>
<evidence type="ECO:0000313" key="9">
    <source>
        <dbReference type="Proteomes" id="UP000652761"/>
    </source>
</evidence>
<dbReference type="PANTHER" id="PTHR16223:SF56">
    <property type="entry name" value="TRANSCRIPTION FACTOR BHLH110"/>
    <property type="match status" value="1"/>
</dbReference>
<organism evidence="8 9">
    <name type="scientific">Colocasia esculenta</name>
    <name type="common">Wild taro</name>
    <name type="synonym">Arum esculentum</name>
    <dbReference type="NCBI Taxonomy" id="4460"/>
    <lineage>
        <taxon>Eukaryota</taxon>
        <taxon>Viridiplantae</taxon>
        <taxon>Streptophyta</taxon>
        <taxon>Embryophyta</taxon>
        <taxon>Tracheophyta</taxon>
        <taxon>Spermatophyta</taxon>
        <taxon>Magnoliopsida</taxon>
        <taxon>Liliopsida</taxon>
        <taxon>Araceae</taxon>
        <taxon>Aroideae</taxon>
        <taxon>Colocasieae</taxon>
        <taxon>Colocasia</taxon>
    </lineage>
</organism>
<keyword evidence="5" id="KW-0539">Nucleus</keyword>
<feature type="region of interest" description="Disordered" evidence="6">
    <location>
        <begin position="322"/>
        <end position="387"/>
    </location>
</feature>
<dbReference type="InterPro" id="IPR011598">
    <property type="entry name" value="bHLH_dom"/>
</dbReference>
<evidence type="ECO:0000256" key="2">
    <source>
        <dbReference type="ARBA" id="ARBA00005510"/>
    </source>
</evidence>
<gene>
    <name evidence="8" type="ORF">Taro_020486</name>
</gene>
<feature type="compositionally biased region" description="Basic and acidic residues" evidence="6">
    <location>
        <begin position="331"/>
        <end position="340"/>
    </location>
</feature>
<feature type="compositionally biased region" description="Basic and acidic residues" evidence="6">
    <location>
        <begin position="364"/>
        <end position="378"/>
    </location>
</feature>
<keyword evidence="3" id="KW-0805">Transcription regulation</keyword>
<dbReference type="GO" id="GO:0000981">
    <property type="term" value="F:DNA-binding transcription factor activity, RNA polymerase II-specific"/>
    <property type="evidence" value="ECO:0007669"/>
    <property type="project" value="TreeGrafter"/>
</dbReference>
<accession>A0A843V5D0</accession>
<evidence type="ECO:0000256" key="6">
    <source>
        <dbReference type="SAM" id="MobiDB-lite"/>
    </source>
</evidence>
<evidence type="ECO:0000313" key="8">
    <source>
        <dbReference type="EMBL" id="MQL87933.1"/>
    </source>
</evidence>
<evidence type="ECO:0000259" key="7">
    <source>
        <dbReference type="PROSITE" id="PS50888"/>
    </source>
</evidence>